<dbReference type="InterPro" id="IPR000727">
    <property type="entry name" value="T_SNARE_dom"/>
</dbReference>
<dbReference type="GO" id="GO:0048278">
    <property type="term" value="P:vesicle docking"/>
    <property type="evidence" value="ECO:0007669"/>
    <property type="project" value="TreeGrafter"/>
</dbReference>
<dbReference type="Proteomes" id="UP001055439">
    <property type="component" value="Chromosome 2"/>
</dbReference>
<evidence type="ECO:0000313" key="12">
    <source>
        <dbReference type="EMBL" id="URD86211.1"/>
    </source>
</evidence>
<keyword evidence="5" id="KW-0653">Protein transport</keyword>
<keyword evidence="3" id="KW-0813">Transport</keyword>
<reference evidence="12" key="1">
    <citation type="submission" date="2022-05" db="EMBL/GenBank/DDBJ databases">
        <title>The Musa troglodytarum L. genome provides insights into the mechanism of non-climacteric behaviour and enrichment of carotenoids.</title>
        <authorList>
            <person name="Wang J."/>
        </authorList>
    </citation>
    <scope>NUCLEOTIDE SEQUENCE</scope>
    <source>
        <tissue evidence="12">Leaf</tissue>
    </source>
</reference>
<accession>A0A9E7F191</accession>
<dbReference type="EMBL" id="CP097504">
    <property type="protein sequence ID" value="URD86211.1"/>
    <property type="molecule type" value="Genomic_DNA"/>
</dbReference>
<evidence type="ECO:0000256" key="5">
    <source>
        <dbReference type="ARBA" id="ARBA00022927"/>
    </source>
</evidence>
<feature type="domain" description="T-SNARE coiled-coil homology" evidence="11">
    <location>
        <begin position="268"/>
        <end position="330"/>
    </location>
</feature>
<feature type="coiled-coil region" evidence="8">
    <location>
        <begin position="130"/>
        <end position="174"/>
    </location>
</feature>
<dbReference type="InterPro" id="IPR006011">
    <property type="entry name" value="Syntaxin_N"/>
</dbReference>
<dbReference type="PANTHER" id="PTHR19957">
    <property type="entry name" value="SYNTAXIN"/>
    <property type="match status" value="1"/>
</dbReference>
<dbReference type="GO" id="GO:0006887">
    <property type="term" value="P:exocytosis"/>
    <property type="evidence" value="ECO:0007669"/>
    <property type="project" value="TreeGrafter"/>
</dbReference>
<comment type="similarity">
    <text evidence="2">Belongs to the syntaxin family.</text>
</comment>
<organism evidence="12 13">
    <name type="scientific">Musa troglodytarum</name>
    <name type="common">fe'i banana</name>
    <dbReference type="NCBI Taxonomy" id="320322"/>
    <lineage>
        <taxon>Eukaryota</taxon>
        <taxon>Viridiplantae</taxon>
        <taxon>Streptophyta</taxon>
        <taxon>Embryophyta</taxon>
        <taxon>Tracheophyta</taxon>
        <taxon>Spermatophyta</taxon>
        <taxon>Magnoliopsida</taxon>
        <taxon>Liliopsida</taxon>
        <taxon>Zingiberales</taxon>
        <taxon>Musaceae</taxon>
        <taxon>Musa</taxon>
    </lineage>
</organism>
<evidence type="ECO:0000256" key="10">
    <source>
        <dbReference type="SAM" id="Phobius"/>
    </source>
</evidence>
<keyword evidence="4 10" id="KW-0812">Transmembrane</keyword>
<dbReference type="AlphaFoldDB" id="A0A9E7F191"/>
<dbReference type="InterPro" id="IPR006012">
    <property type="entry name" value="Syntaxin/epimorphin_CS"/>
</dbReference>
<keyword evidence="6 10" id="KW-1133">Transmembrane helix</keyword>
<dbReference type="InterPro" id="IPR010989">
    <property type="entry name" value="SNARE"/>
</dbReference>
<evidence type="ECO:0000256" key="9">
    <source>
        <dbReference type="SAM" id="MobiDB-lite"/>
    </source>
</evidence>
<evidence type="ECO:0000259" key="11">
    <source>
        <dbReference type="PROSITE" id="PS50192"/>
    </source>
</evidence>
<evidence type="ECO:0000256" key="3">
    <source>
        <dbReference type="ARBA" id="ARBA00022448"/>
    </source>
</evidence>
<dbReference type="SUPFAM" id="SSF47661">
    <property type="entry name" value="t-snare proteins"/>
    <property type="match status" value="1"/>
</dbReference>
<name>A0A9E7F191_9LILI</name>
<dbReference type="PROSITE" id="PS50192">
    <property type="entry name" value="T_SNARE"/>
    <property type="match status" value="1"/>
</dbReference>
<evidence type="ECO:0000256" key="7">
    <source>
        <dbReference type="ARBA" id="ARBA00023136"/>
    </source>
</evidence>
<evidence type="ECO:0000256" key="2">
    <source>
        <dbReference type="ARBA" id="ARBA00009063"/>
    </source>
</evidence>
<dbReference type="GO" id="GO:0031201">
    <property type="term" value="C:SNARE complex"/>
    <property type="evidence" value="ECO:0007669"/>
    <property type="project" value="TreeGrafter"/>
</dbReference>
<evidence type="ECO:0000256" key="8">
    <source>
        <dbReference type="SAM" id="Coils"/>
    </source>
</evidence>
<dbReference type="FunFam" id="1.20.5.110:FF:000008">
    <property type="entry name" value="Syntaxin 132"/>
    <property type="match status" value="1"/>
</dbReference>
<keyword evidence="13" id="KW-1185">Reference proteome</keyword>
<dbReference type="Pfam" id="PF05739">
    <property type="entry name" value="SNARE"/>
    <property type="match status" value="1"/>
</dbReference>
<dbReference type="GO" id="GO:0006906">
    <property type="term" value="P:vesicle fusion"/>
    <property type="evidence" value="ECO:0007669"/>
    <property type="project" value="TreeGrafter"/>
</dbReference>
<keyword evidence="7 10" id="KW-0472">Membrane</keyword>
<dbReference type="InterPro" id="IPR045242">
    <property type="entry name" value="Syntaxin"/>
</dbReference>
<dbReference type="OrthoDB" id="10255013at2759"/>
<evidence type="ECO:0000256" key="1">
    <source>
        <dbReference type="ARBA" id="ARBA00004521"/>
    </source>
</evidence>
<gene>
    <name evidence="12" type="ORF">MUK42_28188</name>
</gene>
<dbReference type="Gene3D" id="1.20.5.110">
    <property type="match status" value="1"/>
</dbReference>
<dbReference type="Gene3D" id="1.20.58.70">
    <property type="match status" value="1"/>
</dbReference>
<dbReference type="GO" id="GO:0012505">
    <property type="term" value="C:endomembrane system"/>
    <property type="evidence" value="ECO:0007669"/>
    <property type="project" value="TreeGrafter"/>
</dbReference>
<dbReference type="SMART" id="SM00397">
    <property type="entry name" value="t_SNARE"/>
    <property type="match status" value="1"/>
</dbReference>
<keyword evidence="8" id="KW-0175">Coiled coil</keyword>
<dbReference type="PROSITE" id="PS00914">
    <property type="entry name" value="SYNTAXIN"/>
    <property type="match status" value="1"/>
</dbReference>
<proteinExistence type="inferred from homology"/>
<dbReference type="CDD" id="cd15848">
    <property type="entry name" value="SNARE_syntaxin1-like"/>
    <property type="match status" value="1"/>
</dbReference>
<dbReference type="GO" id="GO:0006886">
    <property type="term" value="P:intracellular protein transport"/>
    <property type="evidence" value="ECO:0007669"/>
    <property type="project" value="InterPro"/>
</dbReference>
<feature type="region of interest" description="Disordered" evidence="9">
    <location>
        <begin position="30"/>
        <end position="49"/>
    </location>
</feature>
<protein>
    <submittedName>
        <fullName evidence="12">SynN</fullName>
    </submittedName>
</protein>
<dbReference type="GO" id="GO:0000149">
    <property type="term" value="F:SNARE binding"/>
    <property type="evidence" value="ECO:0007669"/>
    <property type="project" value="TreeGrafter"/>
</dbReference>
<dbReference type="GO" id="GO:0005484">
    <property type="term" value="F:SNAP receptor activity"/>
    <property type="evidence" value="ECO:0007669"/>
    <property type="project" value="InterPro"/>
</dbReference>
<feature type="transmembrane region" description="Helical" evidence="10">
    <location>
        <begin position="340"/>
        <end position="360"/>
    </location>
</feature>
<evidence type="ECO:0000313" key="13">
    <source>
        <dbReference type="Proteomes" id="UP001055439"/>
    </source>
</evidence>
<comment type="subcellular location">
    <subcellularLocation>
        <location evidence="1">Cell membrane</location>
        <topology evidence="1">Single-pass type IV membrane protein</topology>
    </subcellularLocation>
</comment>
<dbReference type="PANTHER" id="PTHR19957:SF307">
    <property type="entry name" value="PROTEIN SSO1-RELATED"/>
    <property type="match status" value="1"/>
</dbReference>
<evidence type="ECO:0000256" key="4">
    <source>
        <dbReference type="ARBA" id="ARBA00022692"/>
    </source>
</evidence>
<evidence type="ECO:0000256" key="6">
    <source>
        <dbReference type="ARBA" id="ARBA00022989"/>
    </source>
</evidence>
<sequence length="367" mass="40997">MTLPSHLNRRRASRLFRLNAVGLGGLIAGRGPIQRRAPPRPESTPKGKGFHLACQTRVPLFCSSSISHRVISSPPPPPPDLGLSPPIELVSAHRFLGSASMNNLLSDSFELSRGEPSRDRDIELGLQQTMNAAEQGLENFFKQVEEIEKQIEKLSKLSANLQAANEKSKSVTKASDMKAIKQHMQKEIDEVGKIARLAKSNLEELDRDTLRETIHQEYREVVERRIFTVTGNQADEETIDRLIETGNSEQIFQKAIQEQGRGQVMDTLAEIQERHNTVKDLEKKLLELQQIFLDMAVLVDAQGEMLDNIESQVSSAVDHVQSGTVALQKAKKLQKNSRKWMCIAIIILLLIVVIIVVAVIKPWSKGT</sequence>
<dbReference type="Pfam" id="PF00804">
    <property type="entry name" value="Syntaxin"/>
    <property type="match status" value="1"/>
</dbReference>
<dbReference type="GO" id="GO:0005886">
    <property type="term" value="C:plasma membrane"/>
    <property type="evidence" value="ECO:0007669"/>
    <property type="project" value="UniProtKB-SubCell"/>
</dbReference>